<comment type="caution">
    <text evidence="4">The sequence shown here is derived from an EMBL/GenBank/DDBJ whole genome shotgun (WGS) entry which is preliminary data.</text>
</comment>
<organism evidence="4">
    <name type="scientific">bioreactor metagenome</name>
    <dbReference type="NCBI Taxonomy" id="1076179"/>
    <lineage>
        <taxon>unclassified sequences</taxon>
        <taxon>metagenomes</taxon>
        <taxon>ecological metagenomes</taxon>
    </lineage>
</organism>
<protein>
    <recommendedName>
        <fullName evidence="3">HTH LytTR-type domain-containing protein</fullName>
    </recommendedName>
</protein>
<evidence type="ECO:0000256" key="2">
    <source>
        <dbReference type="SAM" id="Phobius"/>
    </source>
</evidence>
<keyword evidence="2" id="KW-0812">Transmembrane</keyword>
<dbReference type="Pfam" id="PF04397">
    <property type="entry name" value="LytTR"/>
    <property type="match status" value="1"/>
</dbReference>
<dbReference type="PANTHER" id="PTHR37299:SF1">
    <property type="entry name" value="STAGE 0 SPORULATION PROTEIN A HOMOLOG"/>
    <property type="match status" value="1"/>
</dbReference>
<dbReference type="PROSITE" id="PS50930">
    <property type="entry name" value="HTH_LYTTR"/>
    <property type="match status" value="1"/>
</dbReference>
<proteinExistence type="predicted"/>
<dbReference type="SMART" id="SM00850">
    <property type="entry name" value="LytTR"/>
    <property type="match status" value="1"/>
</dbReference>
<feature type="transmembrane region" description="Helical" evidence="2">
    <location>
        <begin position="105"/>
        <end position="124"/>
    </location>
</feature>
<gene>
    <name evidence="4" type="ORF">SDC9_40213</name>
</gene>
<accession>A0A644VRM7</accession>
<sequence length="256" mass="28535">MHPFAETRRETVKGAAFAITGAALLSVLFIRYGKPETTLCAILSSVSYTAIFSGSAYYWWYVQQYLKAPGAKAAVAALVQLASSAAGAITVSALCTEGAQWFYEVLPIAVSLGIIGWISVTLYYKTREFEEMGEEEGSPQQPREAKRNTQENISVKEGNRIHIIRADNIHYIQAYGDYAMLYTDEGKFVKEETMKNLEATLPEHFVRIHRSSIVNTRIVVKTELYGKESYTIHLSSGDTLRASAPGYKLLKQRLSL</sequence>
<dbReference type="AlphaFoldDB" id="A0A644VRM7"/>
<dbReference type="Gene3D" id="2.40.50.1020">
    <property type="entry name" value="LytTr DNA-binding domain"/>
    <property type="match status" value="1"/>
</dbReference>
<evidence type="ECO:0000256" key="1">
    <source>
        <dbReference type="SAM" id="MobiDB-lite"/>
    </source>
</evidence>
<dbReference type="EMBL" id="VSSQ01000413">
    <property type="protein sequence ID" value="MPL94065.1"/>
    <property type="molecule type" value="Genomic_DNA"/>
</dbReference>
<keyword evidence="2" id="KW-1133">Transmembrane helix</keyword>
<feature type="domain" description="HTH LytTR-type" evidence="3">
    <location>
        <begin position="153"/>
        <end position="256"/>
    </location>
</feature>
<dbReference type="PANTHER" id="PTHR37299">
    <property type="entry name" value="TRANSCRIPTIONAL REGULATOR-RELATED"/>
    <property type="match status" value="1"/>
</dbReference>
<feature type="transmembrane region" description="Helical" evidence="2">
    <location>
        <begin position="12"/>
        <end position="30"/>
    </location>
</feature>
<name>A0A644VRM7_9ZZZZ</name>
<reference evidence="4" key="1">
    <citation type="submission" date="2019-08" db="EMBL/GenBank/DDBJ databases">
        <authorList>
            <person name="Kucharzyk K."/>
            <person name="Murdoch R.W."/>
            <person name="Higgins S."/>
            <person name="Loffler F."/>
        </authorList>
    </citation>
    <scope>NUCLEOTIDE SEQUENCE</scope>
</reference>
<feature type="region of interest" description="Disordered" evidence="1">
    <location>
        <begin position="133"/>
        <end position="152"/>
    </location>
</feature>
<feature type="transmembrane region" description="Helical" evidence="2">
    <location>
        <begin position="42"/>
        <end position="61"/>
    </location>
</feature>
<dbReference type="InterPro" id="IPR046947">
    <property type="entry name" value="LytR-like"/>
</dbReference>
<dbReference type="GO" id="GO:0003677">
    <property type="term" value="F:DNA binding"/>
    <property type="evidence" value="ECO:0007669"/>
    <property type="project" value="InterPro"/>
</dbReference>
<evidence type="ECO:0000259" key="3">
    <source>
        <dbReference type="PROSITE" id="PS50930"/>
    </source>
</evidence>
<dbReference type="GO" id="GO:0000156">
    <property type="term" value="F:phosphorelay response regulator activity"/>
    <property type="evidence" value="ECO:0007669"/>
    <property type="project" value="InterPro"/>
</dbReference>
<keyword evidence="2" id="KW-0472">Membrane</keyword>
<feature type="transmembrane region" description="Helical" evidence="2">
    <location>
        <begin position="73"/>
        <end position="93"/>
    </location>
</feature>
<dbReference type="InterPro" id="IPR007492">
    <property type="entry name" value="LytTR_DNA-bd_dom"/>
</dbReference>
<evidence type="ECO:0000313" key="4">
    <source>
        <dbReference type="EMBL" id="MPL94065.1"/>
    </source>
</evidence>